<protein>
    <submittedName>
        <fullName evidence="2">Uncharacterized protein</fullName>
    </submittedName>
</protein>
<dbReference type="OrthoDB" id="9947631at2"/>
<accession>A0A919WL39</accession>
<dbReference type="AlphaFoldDB" id="A0A919WL39"/>
<organism evidence="2 3">
    <name type="scientific">Robertmurraya siralis</name>
    <dbReference type="NCBI Taxonomy" id="77777"/>
    <lineage>
        <taxon>Bacteria</taxon>
        <taxon>Bacillati</taxon>
        <taxon>Bacillota</taxon>
        <taxon>Bacilli</taxon>
        <taxon>Bacillales</taxon>
        <taxon>Bacillaceae</taxon>
        <taxon>Robertmurraya</taxon>
    </lineage>
</organism>
<dbReference type="EMBL" id="BORC01000007">
    <property type="protein sequence ID" value="GIN63707.1"/>
    <property type="molecule type" value="Genomic_DNA"/>
</dbReference>
<dbReference type="Proteomes" id="UP000682111">
    <property type="component" value="Unassembled WGS sequence"/>
</dbReference>
<comment type="caution">
    <text evidence="2">The sequence shown here is derived from an EMBL/GenBank/DDBJ whole genome shotgun (WGS) entry which is preliminary data.</text>
</comment>
<evidence type="ECO:0000313" key="3">
    <source>
        <dbReference type="Proteomes" id="UP000682111"/>
    </source>
</evidence>
<evidence type="ECO:0000256" key="1">
    <source>
        <dbReference type="SAM" id="Phobius"/>
    </source>
</evidence>
<keyword evidence="3" id="KW-1185">Reference proteome</keyword>
<proteinExistence type="predicted"/>
<name>A0A919WL39_9BACI</name>
<keyword evidence="1" id="KW-0472">Membrane</keyword>
<keyword evidence="1" id="KW-0812">Transmembrane</keyword>
<dbReference type="RefSeq" id="WP_095309119.1">
    <property type="nucleotide sequence ID" value="NZ_BORC01000007.1"/>
</dbReference>
<evidence type="ECO:0000313" key="2">
    <source>
        <dbReference type="EMBL" id="GIN63707.1"/>
    </source>
</evidence>
<gene>
    <name evidence="2" type="ORF">J27TS8_37000</name>
</gene>
<keyword evidence="1" id="KW-1133">Transmembrane helix</keyword>
<feature type="transmembrane region" description="Helical" evidence="1">
    <location>
        <begin position="46"/>
        <end position="64"/>
    </location>
</feature>
<sequence>MNKKKYLIYLAAGILTGLFLLPALVPYSFADLFLLIFGEPNGFNRMIALIICLVIIFSVFRGVFRAFVQK</sequence>
<reference evidence="2" key="1">
    <citation type="submission" date="2021-03" db="EMBL/GenBank/DDBJ databases">
        <title>Antimicrobial resistance genes in bacteria isolated from Japanese honey, and their potential for conferring macrolide and lincosamide resistance in the American foulbrood pathogen Paenibacillus larvae.</title>
        <authorList>
            <person name="Okamoto M."/>
            <person name="Kumagai M."/>
            <person name="Kanamori H."/>
            <person name="Takamatsu D."/>
        </authorList>
    </citation>
    <scope>NUCLEOTIDE SEQUENCE</scope>
    <source>
        <strain evidence="2">J27TS8</strain>
    </source>
</reference>